<name>A0A0A1DPS9_NOCSI</name>
<evidence type="ECO:0000313" key="1">
    <source>
        <dbReference type="EMBL" id="AIY18607.1"/>
    </source>
</evidence>
<sequence length="60" mass="6792">MGQRHVWVKEKFGPRKLPGLLLTWRQGTDGWEALVTWVTADPEVIITDWVPAERLGPVGP</sequence>
<dbReference type="EMBL" id="CP009896">
    <property type="protein sequence ID" value="AIY18607.1"/>
    <property type="molecule type" value="Genomic_DNA"/>
</dbReference>
<reference evidence="1 2" key="1">
    <citation type="journal article" date="2015" name="Genome Announc.">
        <title>Complete Genome Sequence of Steroid-Transforming Nocardioides simplex VKM Ac-2033D.</title>
        <authorList>
            <person name="Shtratnikova V.Y."/>
            <person name="Schelkunov M.I."/>
            <person name="Pekov Y.A."/>
            <person name="Fokina V.V."/>
            <person name="Logacheva M.D."/>
            <person name="Sokolov S.L."/>
            <person name="Bragin E.Y."/>
            <person name="Ashapkin V.V."/>
            <person name="Donova M.V."/>
        </authorList>
    </citation>
    <scope>NUCLEOTIDE SEQUENCE [LARGE SCALE GENOMIC DNA]</scope>
    <source>
        <strain evidence="1 2">VKM Ac-2033D</strain>
    </source>
</reference>
<gene>
    <name evidence="1" type="ORF">KR76_20900</name>
</gene>
<dbReference type="AlphaFoldDB" id="A0A0A1DPS9"/>
<dbReference type="RefSeq" id="WP_038681016.1">
    <property type="nucleotide sequence ID" value="NZ_BJMC01000010.1"/>
</dbReference>
<dbReference type="Proteomes" id="UP000030300">
    <property type="component" value="Chromosome"/>
</dbReference>
<dbReference type="GeneID" id="96612759"/>
<keyword evidence="2" id="KW-1185">Reference proteome</keyword>
<dbReference type="HOGENOM" id="CLU_2936982_0_0_11"/>
<dbReference type="OrthoDB" id="5191973at2"/>
<accession>A0A0A1DPS9</accession>
<dbReference type="KEGG" id="psim:KR76_20900"/>
<evidence type="ECO:0000313" key="2">
    <source>
        <dbReference type="Proteomes" id="UP000030300"/>
    </source>
</evidence>
<protein>
    <submittedName>
        <fullName evidence="1">Uncharacterized protein</fullName>
    </submittedName>
</protein>
<proteinExistence type="predicted"/>
<organism evidence="1 2">
    <name type="scientific">Nocardioides simplex</name>
    <name type="common">Arthrobacter simplex</name>
    <dbReference type="NCBI Taxonomy" id="2045"/>
    <lineage>
        <taxon>Bacteria</taxon>
        <taxon>Bacillati</taxon>
        <taxon>Actinomycetota</taxon>
        <taxon>Actinomycetes</taxon>
        <taxon>Propionibacteriales</taxon>
        <taxon>Nocardioidaceae</taxon>
        <taxon>Pimelobacter</taxon>
    </lineage>
</organism>